<keyword evidence="1" id="KW-1133">Transmembrane helix</keyword>
<comment type="caution">
    <text evidence="2">The sequence shown here is derived from an EMBL/GenBank/DDBJ whole genome shotgun (WGS) entry which is preliminary data.</text>
</comment>
<dbReference type="InterPro" id="IPR021514">
    <property type="entry name" value="DUF3176"/>
</dbReference>
<dbReference type="OrthoDB" id="5376804at2759"/>
<proteinExistence type="predicted"/>
<protein>
    <submittedName>
        <fullName evidence="2">Uncharacterized protein</fullName>
    </submittedName>
</protein>
<evidence type="ECO:0000256" key="1">
    <source>
        <dbReference type="SAM" id="Phobius"/>
    </source>
</evidence>
<keyword evidence="1" id="KW-0812">Transmembrane</keyword>
<dbReference type="EMBL" id="JAESVG020000001">
    <property type="protein sequence ID" value="KAG8631205.1"/>
    <property type="molecule type" value="Genomic_DNA"/>
</dbReference>
<feature type="transmembrane region" description="Helical" evidence="1">
    <location>
        <begin position="17"/>
        <end position="39"/>
    </location>
</feature>
<feature type="transmembrane region" description="Helical" evidence="1">
    <location>
        <begin position="51"/>
        <end position="75"/>
    </location>
</feature>
<keyword evidence="1" id="KW-0472">Membrane</keyword>
<accession>A0A8K0L9E5</accession>
<gene>
    <name evidence="2" type="ORF">KVT40_000345</name>
</gene>
<name>A0A8K0L9E5_9PEZI</name>
<dbReference type="Proteomes" id="UP000809789">
    <property type="component" value="Unassembled WGS sequence"/>
</dbReference>
<sequence>MATDTILGQPDLGIRTWAYEVAACCISAITLAGVVILLWTRQNKPLPDWPALITLNSIIAVLTTIMKGSMIFAVAEGISQLKWSWFLRPRSLADLSTYDSASRGHRRIVQPMAVTCKMWPTLKTYNAYIESGNLIETEIQTRDVPSWEKLDRHLVDGTWHNCTGTPSPTATNTIGLRNGTTILDSHDLGIIANNLAPLNVSYWSPSCTVQMGPMIFSQYREFLANMFTVKVPGRADTPQQGVMGSMRTQNQTVGNQMHLAAFLNEGKADLDSITRYMEALSGSLSAYMRTTANVTEAGLDRERGEWVGLMKSSPLALMLYGPREEGFYEYDGPKDAVMLEVRAERIRTTLERKLV</sequence>
<dbReference type="Pfam" id="PF11374">
    <property type="entry name" value="DUF3176"/>
    <property type="match status" value="1"/>
</dbReference>
<organism evidence="2 3">
    <name type="scientific">Elsinoe batatas</name>
    <dbReference type="NCBI Taxonomy" id="2601811"/>
    <lineage>
        <taxon>Eukaryota</taxon>
        <taxon>Fungi</taxon>
        <taxon>Dikarya</taxon>
        <taxon>Ascomycota</taxon>
        <taxon>Pezizomycotina</taxon>
        <taxon>Dothideomycetes</taxon>
        <taxon>Dothideomycetidae</taxon>
        <taxon>Myriangiales</taxon>
        <taxon>Elsinoaceae</taxon>
        <taxon>Elsinoe</taxon>
    </lineage>
</organism>
<evidence type="ECO:0000313" key="3">
    <source>
        <dbReference type="Proteomes" id="UP000809789"/>
    </source>
</evidence>
<evidence type="ECO:0000313" key="2">
    <source>
        <dbReference type="EMBL" id="KAG8631205.1"/>
    </source>
</evidence>
<dbReference type="AlphaFoldDB" id="A0A8K0L9E5"/>
<dbReference type="PANTHER" id="PTHR35394:SF5">
    <property type="entry name" value="DUF3176 DOMAIN-CONTAINING PROTEIN"/>
    <property type="match status" value="1"/>
</dbReference>
<reference evidence="2" key="1">
    <citation type="submission" date="2021-07" db="EMBL/GenBank/DDBJ databases">
        <title>Elsinoe batatas strain:CRI-CJ2 Genome sequencing and assembly.</title>
        <authorList>
            <person name="Huang L."/>
        </authorList>
    </citation>
    <scope>NUCLEOTIDE SEQUENCE</scope>
    <source>
        <strain evidence="2">CRI-CJ2</strain>
    </source>
</reference>
<keyword evidence="3" id="KW-1185">Reference proteome</keyword>
<dbReference type="PANTHER" id="PTHR35394">
    <property type="entry name" value="DUF3176 DOMAIN-CONTAINING PROTEIN"/>
    <property type="match status" value="1"/>
</dbReference>